<proteinExistence type="inferred from homology"/>
<dbReference type="Proteomes" id="UP000265663">
    <property type="component" value="Unassembled WGS sequence"/>
</dbReference>
<dbReference type="Pfam" id="PF00106">
    <property type="entry name" value="adh_short"/>
    <property type="match status" value="1"/>
</dbReference>
<dbReference type="InterPro" id="IPR057326">
    <property type="entry name" value="KR_dom"/>
</dbReference>
<evidence type="ECO:0000259" key="2">
    <source>
        <dbReference type="SMART" id="SM00822"/>
    </source>
</evidence>
<dbReference type="PRINTS" id="PR00081">
    <property type="entry name" value="GDHRDH"/>
</dbReference>
<dbReference type="InterPro" id="IPR051468">
    <property type="entry name" value="Fungal_SecMetab_SDRs"/>
</dbReference>
<dbReference type="InterPro" id="IPR002347">
    <property type="entry name" value="SDR_fam"/>
</dbReference>
<organism evidence="3 4">
    <name type="scientific">Pyrenophora seminiperda CCB06</name>
    <dbReference type="NCBI Taxonomy" id="1302712"/>
    <lineage>
        <taxon>Eukaryota</taxon>
        <taxon>Fungi</taxon>
        <taxon>Dikarya</taxon>
        <taxon>Ascomycota</taxon>
        <taxon>Pezizomycotina</taxon>
        <taxon>Dothideomycetes</taxon>
        <taxon>Pleosporomycetidae</taxon>
        <taxon>Pleosporales</taxon>
        <taxon>Pleosporineae</taxon>
        <taxon>Pleosporaceae</taxon>
        <taxon>Pyrenophora</taxon>
    </lineage>
</organism>
<keyword evidence="4" id="KW-1185">Reference proteome</keyword>
<accession>A0A3M7LZR4</accession>
<dbReference type="GO" id="GO:0005737">
    <property type="term" value="C:cytoplasm"/>
    <property type="evidence" value="ECO:0007669"/>
    <property type="project" value="TreeGrafter"/>
</dbReference>
<evidence type="ECO:0000256" key="1">
    <source>
        <dbReference type="ARBA" id="ARBA00006484"/>
    </source>
</evidence>
<dbReference type="InterPro" id="IPR036291">
    <property type="entry name" value="NAD(P)-bd_dom_sf"/>
</dbReference>
<dbReference type="AlphaFoldDB" id="A0A3M7LZR4"/>
<dbReference type="PANTHER" id="PTHR43544">
    <property type="entry name" value="SHORT-CHAIN DEHYDROGENASE/REDUCTASE"/>
    <property type="match status" value="1"/>
</dbReference>
<dbReference type="SMART" id="SM00822">
    <property type="entry name" value="PKS_KR"/>
    <property type="match status" value="1"/>
</dbReference>
<dbReference type="CDD" id="cd05325">
    <property type="entry name" value="carb_red_sniffer_like_SDR_c"/>
    <property type="match status" value="1"/>
</dbReference>
<evidence type="ECO:0000313" key="3">
    <source>
        <dbReference type="EMBL" id="RMZ67767.1"/>
    </source>
</evidence>
<dbReference type="EMBL" id="KE747812">
    <property type="protein sequence ID" value="RMZ67767.1"/>
    <property type="molecule type" value="Genomic_DNA"/>
</dbReference>
<dbReference type="OrthoDB" id="9876299at2759"/>
<comment type="similarity">
    <text evidence="1">Belongs to the short-chain dehydrogenases/reductases (SDR) family.</text>
</comment>
<dbReference type="SUPFAM" id="SSF51735">
    <property type="entry name" value="NAD(P)-binding Rossmann-fold domains"/>
    <property type="match status" value="1"/>
</dbReference>
<name>A0A3M7LZR4_9PLEO</name>
<gene>
    <name evidence="3" type="ORF">GMOD_00010403</name>
</gene>
<sequence>MAPTCHISGNSDMYGLGIRIGFYLQWLSAPIVPLIAPKETSSLQTSHAFFVSITFLGLVIETLLKDLDVVEIYIIRPRSPQKDPRQHLNRIPHGINRHPHPKKKVYVITGANRGLGLGLVQALLARPQHTVVATVRSSDAQQSLENIIRTTTKGAGSTLSILQFDFSTAIPPAQIASTFASLNIPHIDVLILSAGGATPMVPPSQTTAEDLRSAYETNTIAPLLVFQGLKKYLLRSTSSSLLPKLIWLTSSVGSIADMDALGGGAYGPSRAAQNWLARSIHLECNGGGTSRLIVIPLHPGWVQTRAGQFVVDQWQDALKAVEYEIEQPPISIEESVGGMLRVIDGATAEQSGRFLSFEGKSLPW</sequence>
<dbReference type="GO" id="GO:0016491">
    <property type="term" value="F:oxidoreductase activity"/>
    <property type="evidence" value="ECO:0007669"/>
    <property type="project" value="TreeGrafter"/>
</dbReference>
<dbReference type="Gene3D" id="3.40.50.720">
    <property type="entry name" value="NAD(P)-binding Rossmann-like Domain"/>
    <property type="match status" value="1"/>
</dbReference>
<reference evidence="3 4" key="1">
    <citation type="journal article" date="2014" name="PLoS ONE">
        <title>De novo Genome Assembly of the Fungal Plant Pathogen Pyrenophora semeniperda.</title>
        <authorList>
            <person name="Soliai M.M."/>
            <person name="Meyer S.E."/>
            <person name="Udall J.A."/>
            <person name="Elzinga D.E."/>
            <person name="Hermansen R.A."/>
            <person name="Bodily P.M."/>
            <person name="Hart A.A."/>
            <person name="Coleman C.E."/>
        </authorList>
    </citation>
    <scope>NUCLEOTIDE SEQUENCE [LARGE SCALE GENOMIC DNA]</scope>
    <source>
        <strain evidence="3 4">CCB06</strain>
        <tissue evidence="3">Mycelium</tissue>
    </source>
</reference>
<feature type="domain" description="Ketoreductase" evidence="2">
    <location>
        <begin position="104"/>
        <end position="298"/>
    </location>
</feature>
<dbReference type="PANTHER" id="PTHR43544:SF26">
    <property type="entry name" value="SHORT CHAIN DEHYDROGENASE_REDUCTASE FAMILY OXIDOREDUCTASE (JCVI)"/>
    <property type="match status" value="1"/>
</dbReference>
<protein>
    <submittedName>
        <fullName evidence="3">Short-chain dehydrogenase reductase SDR</fullName>
    </submittedName>
</protein>
<evidence type="ECO:0000313" key="4">
    <source>
        <dbReference type="Proteomes" id="UP000265663"/>
    </source>
</evidence>